<sequence>MFPIGPRSCFSLVFHTTPTGGPPVQVTPERIVAKSIHGPVDLQLKHCSRSKGHRQKLSSSWCGVEVWSVGCQFRCRPRHRTEVLNYEFRPKIPPLCC</sequence>
<evidence type="ECO:0000313" key="2">
    <source>
        <dbReference type="Proteomes" id="UP000499080"/>
    </source>
</evidence>
<protein>
    <submittedName>
        <fullName evidence="1">Uncharacterized protein</fullName>
    </submittedName>
</protein>
<dbReference type="EMBL" id="BGPR01000496">
    <property type="protein sequence ID" value="GBM23317.1"/>
    <property type="molecule type" value="Genomic_DNA"/>
</dbReference>
<keyword evidence="2" id="KW-1185">Reference proteome</keyword>
<organism evidence="1 2">
    <name type="scientific">Araneus ventricosus</name>
    <name type="common">Orbweaver spider</name>
    <name type="synonym">Epeira ventricosa</name>
    <dbReference type="NCBI Taxonomy" id="182803"/>
    <lineage>
        <taxon>Eukaryota</taxon>
        <taxon>Metazoa</taxon>
        <taxon>Ecdysozoa</taxon>
        <taxon>Arthropoda</taxon>
        <taxon>Chelicerata</taxon>
        <taxon>Arachnida</taxon>
        <taxon>Araneae</taxon>
        <taxon>Araneomorphae</taxon>
        <taxon>Entelegynae</taxon>
        <taxon>Araneoidea</taxon>
        <taxon>Araneidae</taxon>
        <taxon>Araneus</taxon>
    </lineage>
</organism>
<name>A0A4Y2E3Q8_ARAVE</name>
<gene>
    <name evidence="1" type="ORF">AVEN_97732_1</name>
</gene>
<dbReference type="AlphaFoldDB" id="A0A4Y2E3Q8"/>
<reference evidence="1 2" key="1">
    <citation type="journal article" date="2019" name="Sci. Rep.">
        <title>Orb-weaving spider Araneus ventricosus genome elucidates the spidroin gene catalogue.</title>
        <authorList>
            <person name="Kono N."/>
            <person name="Nakamura H."/>
            <person name="Ohtoshi R."/>
            <person name="Moran D.A.P."/>
            <person name="Shinohara A."/>
            <person name="Yoshida Y."/>
            <person name="Fujiwara M."/>
            <person name="Mori M."/>
            <person name="Tomita M."/>
            <person name="Arakawa K."/>
        </authorList>
    </citation>
    <scope>NUCLEOTIDE SEQUENCE [LARGE SCALE GENOMIC DNA]</scope>
</reference>
<evidence type="ECO:0000313" key="1">
    <source>
        <dbReference type="EMBL" id="GBM23317.1"/>
    </source>
</evidence>
<comment type="caution">
    <text evidence="1">The sequence shown here is derived from an EMBL/GenBank/DDBJ whole genome shotgun (WGS) entry which is preliminary data.</text>
</comment>
<dbReference type="Proteomes" id="UP000499080">
    <property type="component" value="Unassembled WGS sequence"/>
</dbReference>
<accession>A0A4Y2E3Q8</accession>
<proteinExistence type="predicted"/>